<dbReference type="PANTHER" id="PTHR12305">
    <property type="entry name" value="PHOSPHATASE WITH HOMOLOGY TO TENSIN"/>
    <property type="match status" value="1"/>
</dbReference>
<dbReference type="InterPro" id="IPR051281">
    <property type="entry name" value="Dual-spec_lipid-protein_phosph"/>
</dbReference>
<reference evidence="1" key="1">
    <citation type="journal article" date="2023" name="Nat. Commun.">
        <title>Diploid and tetraploid genomes of Acorus and the evolution of monocots.</title>
        <authorList>
            <person name="Ma L."/>
            <person name="Liu K.W."/>
            <person name="Li Z."/>
            <person name="Hsiao Y.Y."/>
            <person name="Qi Y."/>
            <person name="Fu T."/>
            <person name="Tang G.D."/>
            <person name="Zhang D."/>
            <person name="Sun W.H."/>
            <person name="Liu D.K."/>
            <person name="Li Y."/>
            <person name="Chen G.Z."/>
            <person name="Liu X.D."/>
            <person name="Liao X.Y."/>
            <person name="Jiang Y.T."/>
            <person name="Yu X."/>
            <person name="Hao Y."/>
            <person name="Huang J."/>
            <person name="Zhao X.W."/>
            <person name="Ke S."/>
            <person name="Chen Y.Y."/>
            <person name="Wu W.L."/>
            <person name="Hsu J.L."/>
            <person name="Lin Y.F."/>
            <person name="Huang M.D."/>
            <person name="Li C.Y."/>
            <person name="Huang L."/>
            <person name="Wang Z.W."/>
            <person name="Zhao X."/>
            <person name="Zhong W.Y."/>
            <person name="Peng D.H."/>
            <person name="Ahmad S."/>
            <person name="Lan S."/>
            <person name="Zhang J.S."/>
            <person name="Tsai W.C."/>
            <person name="Van de Peer Y."/>
            <person name="Liu Z.J."/>
        </authorList>
    </citation>
    <scope>NUCLEOTIDE SEQUENCE</scope>
    <source>
        <strain evidence="1">CP</strain>
    </source>
</reference>
<dbReference type="EMBL" id="JAUJYO010000010">
    <property type="protein sequence ID" value="KAK1305800.1"/>
    <property type="molecule type" value="Genomic_DNA"/>
</dbReference>
<dbReference type="GO" id="GO:0004725">
    <property type="term" value="F:protein tyrosine phosphatase activity"/>
    <property type="evidence" value="ECO:0007669"/>
    <property type="project" value="TreeGrafter"/>
</dbReference>
<proteinExistence type="predicted"/>
<comment type="caution">
    <text evidence="1">The sequence shown here is derived from an EMBL/GenBank/DDBJ whole genome shotgun (WGS) entry which is preliminary data.</text>
</comment>
<evidence type="ECO:0000313" key="2">
    <source>
        <dbReference type="Proteomes" id="UP001180020"/>
    </source>
</evidence>
<gene>
    <name evidence="1" type="ORF">QJS10_CPA10g02038</name>
</gene>
<dbReference type="SUPFAM" id="SSF52799">
    <property type="entry name" value="(Phosphotyrosine protein) phosphatases II"/>
    <property type="match status" value="1"/>
</dbReference>
<name>A0AAV9DXG6_ACOCL</name>
<protein>
    <submittedName>
        <fullName evidence="1">Uncharacterized protein</fullName>
    </submittedName>
</protein>
<dbReference type="GO" id="GO:0005829">
    <property type="term" value="C:cytosol"/>
    <property type="evidence" value="ECO:0007669"/>
    <property type="project" value="TreeGrafter"/>
</dbReference>
<dbReference type="Gene3D" id="3.90.190.10">
    <property type="entry name" value="Protein tyrosine phosphatase superfamily"/>
    <property type="match status" value="2"/>
</dbReference>
<organism evidence="1 2">
    <name type="scientific">Acorus calamus</name>
    <name type="common">Sweet flag</name>
    <dbReference type="NCBI Taxonomy" id="4465"/>
    <lineage>
        <taxon>Eukaryota</taxon>
        <taxon>Viridiplantae</taxon>
        <taxon>Streptophyta</taxon>
        <taxon>Embryophyta</taxon>
        <taxon>Tracheophyta</taxon>
        <taxon>Spermatophyta</taxon>
        <taxon>Magnoliopsida</taxon>
        <taxon>Liliopsida</taxon>
        <taxon>Acoraceae</taxon>
        <taxon>Acorus</taxon>
    </lineage>
</organism>
<accession>A0AAV9DXG6</accession>
<sequence length="174" mass="19679">MVLDVETADIPPYLDEFILGSLRILSRRGLVTQSQDLKRRRLLIEGYDLDMSYITDRLLAMSFPAERMRAIYRNPLWQVKDVLDMRHSGHYKAGKGRTGLMVCAYLVYSGMPADEALQMSLYQASADMSGIGPVYCLTHAELLMALLMFPVNSIANLWRSSRVVVEKSSKGIIE</sequence>
<evidence type="ECO:0000313" key="1">
    <source>
        <dbReference type="EMBL" id="KAK1305800.1"/>
    </source>
</evidence>
<keyword evidence="2" id="KW-1185">Reference proteome</keyword>
<dbReference type="InterPro" id="IPR029021">
    <property type="entry name" value="Prot-tyrosine_phosphatase-like"/>
</dbReference>
<dbReference type="Proteomes" id="UP001180020">
    <property type="component" value="Unassembled WGS sequence"/>
</dbReference>
<dbReference type="GO" id="GO:0046856">
    <property type="term" value="P:phosphatidylinositol dephosphorylation"/>
    <property type="evidence" value="ECO:0007669"/>
    <property type="project" value="TreeGrafter"/>
</dbReference>
<dbReference type="AlphaFoldDB" id="A0AAV9DXG6"/>
<dbReference type="PANTHER" id="PTHR12305:SF60">
    <property type="entry name" value="PHOSPHATIDYLINOSITOL 3,4,5-TRISPHOSPHATE 3-PHOSPHATASE TPTE2-RELATED"/>
    <property type="match status" value="1"/>
</dbReference>
<dbReference type="GO" id="GO:0016314">
    <property type="term" value="F:phosphatidylinositol-3,4,5-trisphosphate 3-phosphatase activity"/>
    <property type="evidence" value="ECO:0007669"/>
    <property type="project" value="TreeGrafter"/>
</dbReference>
<reference evidence="1" key="2">
    <citation type="submission" date="2023-06" db="EMBL/GenBank/DDBJ databases">
        <authorList>
            <person name="Ma L."/>
            <person name="Liu K.-W."/>
            <person name="Li Z."/>
            <person name="Hsiao Y.-Y."/>
            <person name="Qi Y."/>
            <person name="Fu T."/>
            <person name="Tang G."/>
            <person name="Zhang D."/>
            <person name="Sun W.-H."/>
            <person name="Liu D.-K."/>
            <person name="Li Y."/>
            <person name="Chen G.-Z."/>
            <person name="Liu X.-D."/>
            <person name="Liao X.-Y."/>
            <person name="Jiang Y.-T."/>
            <person name="Yu X."/>
            <person name="Hao Y."/>
            <person name="Huang J."/>
            <person name="Zhao X.-W."/>
            <person name="Ke S."/>
            <person name="Chen Y.-Y."/>
            <person name="Wu W.-L."/>
            <person name="Hsu J.-L."/>
            <person name="Lin Y.-F."/>
            <person name="Huang M.-D."/>
            <person name="Li C.-Y."/>
            <person name="Huang L."/>
            <person name="Wang Z.-W."/>
            <person name="Zhao X."/>
            <person name="Zhong W.-Y."/>
            <person name="Peng D.-H."/>
            <person name="Ahmad S."/>
            <person name="Lan S."/>
            <person name="Zhang J.-S."/>
            <person name="Tsai W.-C."/>
            <person name="Van De Peer Y."/>
            <person name="Liu Z.-J."/>
        </authorList>
    </citation>
    <scope>NUCLEOTIDE SEQUENCE</scope>
    <source>
        <strain evidence="1">CP</strain>
        <tissue evidence="1">Leaves</tissue>
    </source>
</reference>